<feature type="region of interest" description="Disordered" evidence="1">
    <location>
        <begin position="1060"/>
        <end position="1079"/>
    </location>
</feature>
<evidence type="ECO:0000256" key="1">
    <source>
        <dbReference type="SAM" id="MobiDB-lite"/>
    </source>
</evidence>
<gene>
    <name evidence="2" type="ORF">JTE90_008094</name>
</gene>
<accession>A0AAV6V2F1</accession>
<evidence type="ECO:0000313" key="3">
    <source>
        <dbReference type="Proteomes" id="UP000827092"/>
    </source>
</evidence>
<dbReference type="Proteomes" id="UP000827092">
    <property type="component" value="Unassembled WGS sequence"/>
</dbReference>
<organism evidence="2 3">
    <name type="scientific">Oedothorax gibbosus</name>
    <dbReference type="NCBI Taxonomy" id="931172"/>
    <lineage>
        <taxon>Eukaryota</taxon>
        <taxon>Metazoa</taxon>
        <taxon>Ecdysozoa</taxon>
        <taxon>Arthropoda</taxon>
        <taxon>Chelicerata</taxon>
        <taxon>Arachnida</taxon>
        <taxon>Araneae</taxon>
        <taxon>Araneomorphae</taxon>
        <taxon>Entelegynae</taxon>
        <taxon>Araneoidea</taxon>
        <taxon>Linyphiidae</taxon>
        <taxon>Erigoninae</taxon>
        <taxon>Oedothorax</taxon>
    </lineage>
</organism>
<sequence length="1480" mass="167466">MDSKVTDNYITMKSSPTANRNSASKIGGKSCQSFQNSNYISENLSLSIQAYLLSNENRMIPFAFTIQKDTLTDNDVSHKSNSCVKEKESSHKDTLTDQRHKTLHGNISRDHGKEPPGMTTITQQQIQHFDDIDVVRIVCSFIENEESTNMCELNTKEKFIIPDNKEIPVEKICVTPVNNENSNSLKSIDLNGLEELEHSKSIIHNAKDMRVLNNEESCIVSDNKELQTEKKCVTPLMNENNNNLKSTDLNDVKESKHSKSISHKVKDMSELSTEKNCIIPDNEEITNENSRVKPVKNANNNSLKTSDLNGVERLEHSKPITYKGKDISILSSEENCIIPVNKEILTEKSCVTPVKNENSNILKSSYLNGAEGLEHSKLITHTAKDMCELNIEENCVIPDNKESPTEKSCVKPVKKDKNNSLKFNDLNGVERLENSKSITHQAKDVKDMLYGPYVQKYNTGNSCDHIIPAHQEKEDMKKIIKKKKFIKKHSNSKLLKKDSLSLNKTESESSIDQFSGKISEFTNIKNNSINKKQRNRNRIFKDQIKSAVESYLNERTCDRQGYTDFSQGNILFSTESGSSTMEDFLSSGDQSKQFDCCNKPHGKFSGLLKNKEFSSKSSSPTTEQCLSYSRDLKHADSNNKYHLKNCKFPVTFKQANMKLDEEKHQRSNKIIKNKKESCRSTNIAPEISTNNYDLREVLKNNRCDSKGKTVNKDCSTNTSPSLLLELNDENSTIIDKHKEDMMKNPCNCEKENVHKSCSTNTSPSLLLGLKDERSNNALELKKYVKKCRCNCKKEKAYKNCSTNTSPTLLFEMNEQQLSEQSTKKIPEKMNQSYSKDHKNNLKEQVGDKLLDMNTKCNKSLNCKQNAEGVIKCVSSDCEGIENEVPDTGFTSVTSIRNTPEAVFSHISLKTDIGILDGDETFHETILPKTVTGSQNPKDSDKHASKKETIPLVEHVNCRETCRNMAKQKLGQFNSGDQMAYALYGTSFSPKRTSRVDKEKHTFETEELKQVNKVSEKESMVKQYVDNKVDAKMILNKFNLGNNMHDAIYGQSDCSKIQETKDVSTNKWKPSSSAQNSQIASNNLKLNNKVKIEDIKEMNKICKAEPTTEHDADNKNDTRKILTEFNMGNNMAEMIYGQFDQTNMQETNKINKQTKIINQVPEQYLVLPGVINLIKYDSKNQTAQQDEYSASNIVNPQFFNSENQPLRHNHLSEEYFGHNALGYGSKNYNVIPLEDFLHYQTRNSSLGQIKSSVMQEKRFYPPSMDPCIRICPTMGYTNFGGTAINKSTPKHGYGNTYLDVENYSKLLGINSESSPMNAECMPADKGIPTSSFGNALLDIENYNKLLGIDPESSPGITTKMPDELSYINPAITRSKMNAARSFESKGMADSMGGAPLNMYRQDIKPLNMYPQDIKPLNMYRQDIKPLEINPSVKSGNYEYPKIDNSFYLNNNGSITKYHRRRNENQSARGTRKPRGIVPGLD</sequence>
<evidence type="ECO:0000313" key="2">
    <source>
        <dbReference type="EMBL" id="KAG8189781.1"/>
    </source>
</evidence>
<protein>
    <recommendedName>
        <fullName evidence="4">Exophilin 5</fullName>
    </recommendedName>
</protein>
<evidence type="ECO:0008006" key="4">
    <source>
        <dbReference type="Google" id="ProtNLM"/>
    </source>
</evidence>
<reference evidence="2 3" key="1">
    <citation type="journal article" date="2022" name="Nat. Ecol. Evol.">
        <title>A masculinizing supergene underlies an exaggerated male reproductive morph in a spider.</title>
        <authorList>
            <person name="Hendrickx F."/>
            <person name="De Corte Z."/>
            <person name="Sonet G."/>
            <person name="Van Belleghem S.M."/>
            <person name="Kostlbacher S."/>
            <person name="Vangestel C."/>
        </authorList>
    </citation>
    <scope>NUCLEOTIDE SEQUENCE [LARGE SCALE GENOMIC DNA]</scope>
    <source>
        <strain evidence="2">W744_W776</strain>
    </source>
</reference>
<feature type="region of interest" description="Disordered" evidence="1">
    <location>
        <begin position="1458"/>
        <end position="1480"/>
    </location>
</feature>
<dbReference type="EMBL" id="JAFNEN010000203">
    <property type="protein sequence ID" value="KAG8189781.1"/>
    <property type="molecule type" value="Genomic_DNA"/>
</dbReference>
<comment type="caution">
    <text evidence="2">The sequence shown here is derived from an EMBL/GenBank/DDBJ whole genome shotgun (WGS) entry which is preliminary data.</text>
</comment>
<keyword evidence="3" id="KW-1185">Reference proteome</keyword>
<proteinExistence type="predicted"/>
<feature type="compositionally biased region" description="Low complexity" evidence="1">
    <location>
        <begin position="1070"/>
        <end position="1079"/>
    </location>
</feature>
<name>A0AAV6V2F1_9ARAC</name>